<dbReference type="GO" id="GO:0000977">
    <property type="term" value="F:RNA polymerase II transcription regulatory region sequence-specific DNA binding"/>
    <property type="evidence" value="ECO:0007669"/>
    <property type="project" value="TreeGrafter"/>
</dbReference>
<dbReference type="PROSITE" id="PS50888">
    <property type="entry name" value="BHLH"/>
    <property type="match status" value="1"/>
</dbReference>
<dbReference type="Proteomes" id="UP000549394">
    <property type="component" value="Unassembled WGS sequence"/>
</dbReference>
<dbReference type="EMBL" id="CAJFCJ010000005">
    <property type="protein sequence ID" value="CAD5114863.1"/>
    <property type="molecule type" value="Genomic_DNA"/>
</dbReference>
<gene>
    <name evidence="3" type="ORF">DGYR_LOCUS3668</name>
</gene>
<protein>
    <recommendedName>
        <fullName evidence="2">BHLH domain-containing protein</fullName>
    </recommendedName>
</protein>
<dbReference type="SUPFAM" id="SSF47459">
    <property type="entry name" value="HLH, helix-loop-helix DNA-binding domain"/>
    <property type="match status" value="1"/>
</dbReference>
<dbReference type="Gene3D" id="4.10.280.10">
    <property type="entry name" value="Helix-loop-helix DNA-binding domain"/>
    <property type="match status" value="1"/>
</dbReference>
<name>A0A7I8VFU7_9ANNE</name>
<sequence>MEQMKNESYEVYNTQGHLYYTDAYSCAQEKNPSPPLWGQQPVPIEQPKPRIVMVNQSERYTRPRNSGKPKRKRIISYEQRKAANIRERRRMFSLNEAFDYLRQRLPTFSFERRLSRIETLRLAITYIGFMGDVVSGKSPNDVKLIPMPKFTGDKKKGRGGRRLKTHAHNG</sequence>
<reference evidence="3 4" key="1">
    <citation type="submission" date="2020-08" db="EMBL/GenBank/DDBJ databases">
        <authorList>
            <person name="Hejnol A."/>
        </authorList>
    </citation>
    <scope>NUCLEOTIDE SEQUENCE [LARGE SCALE GENOMIC DNA]</scope>
</reference>
<dbReference type="GO" id="GO:0032502">
    <property type="term" value="P:developmental process"/>
    <property type="evidence" value="ECO:0007669"/>
    <property type="project" value="TreeGrafter"/>
</dbReference>
<dbReference type="GO" id="GO:0046983">
    <property type="term" value="F:protein dimerization activity"/>
    <property type="evidence" value="ECO:0007669"/>
    <property type="project" value="InterPro"/>
</dbReference>
<evidence type="ECO:0000256" key="1">
    <source>
        <dbReference type="SAM" id="MobiDB-lite"/>
    </source>
</evidence>
<evidence type="ECO:0000313" key="4">
    <source>
        <dbReference type="Proteomes" id="UP000549394"/>
    </source>
</evidence>
<organism evidence="3 4">
    <name type="scientific">Dimorphilus gyrociliatus</name>
    <dbReference type="NCBI Taxonomy" id="2664684"/>
    <lineage>
        <taxon>Eukaryota</taxon>
        <taxon>Metazoa</taxon>
        <taxon>Spiralia</taxon>
        <taxon>Lophotrochozoa</taxon>
        <taxon>Annelida</taxon>
        <taxon>Polychaeta</taxon>
        <taxon>Polychaeta incertae sedis</taxon>
        <taxon>Dinophilidae</taxon>
        <taxon>Dimorphilus</taxon>
    </lineage>
</organism>
<dbReference type="GO" id="GO:0000981">
    <property type="term" value="F:DNA-binding transcription factor activity, RNA polymerase II-specific"/>
    <property type="evidence" value="ECO:0007669"/>
    <property type="project" value="TreeGrafter"/>
</dbReference>
<dbReference type="SMART" id="SM00353">
    <property type="entry name" value="HLH"/>
    <property type="match status" value="1"/>
</dbReference>
<dbReference type="Pfam" id="PF00010">
    <property type="entry name" value="HLH"/>
    <property type="match status" value="1"/>
</dbReference>
<comment type="caution">
    <text evidence="3">The sequence shown here is derived from an EMBL/GenBank/DDBJ whole genome shotgun (WGS) entry which is preliminary data.</text>
</comment>
<dbReference type="InterPro" id="IPR050283">
    <property type="entry name" value="E-box_TF_Regulators"/>
</dbReference>
<feature type="compositionally biased region" description="Basic residues" evidence="1">
    <location>
        <begin position="155"/>
        <end position="170"/>
    </location>
</feature>
<evidence type="ECO:0000313" key="3">
    <source>
        <dbReference type="EMBL" id="CAD5114863.1"/>
    </source>
</evidence>
<dbReference type="PANTHER" id="PTHR23349">
    <property type="entry name" value="BASIC HELIX-LOOP-HELIX TRANSCRIPTION FACTOR, TWIST"/>
    <property type="match status" value="1"/>
</dbReference>
<evidence type="ECO:0000259" key="2">
    <source>
        <dbReference type="PROSITE" id="PS50888"/>
    </source>
</evidence>
<feature type="region of interest" description="Disordered" evidence="1">
    <location>
        <begin position="149"/>
        <end position="170"/>
    </location>
</feature>
<accession>A0A7I8VFU7</accession>
<dbReference type="PANTHER" id="PTHR23349:SF63">
    <property type="entry name" value="FER3-LIKE PROTEIN"/>
    <property type="match status" value="1"/>
</dbReference>
<keyword evidence="4" id="KW-1185">Reference proteome</keyword>
<dbReference type="AlphaFoldDB" id="A0A7I8VFU7"/>
<feature type="domain" description="BHLH" evidence="2">
    <location>
        <begin position="78"/>
        <end position="130"/>
    </location>
</feature>
<dbReference type="OrthoDB" id="10048995at2759"/>
<dbReference type="InterPro" id="IPR011598">
    <property type="entry name" value="bHLH_dom"/>
</dbReference>
<dbReference type="InterPro" id="IPR036638">
    <property type="entry name" value="HLH_DNA-bd_sf"/>
</dbReference>
<proteinExistence type="predicted"/>